<name>A0A1G2QVU6_9BACT</name>
<comment type="caution">
    <text evidence="1">The sequence shown here is derived from an EMBL/GenBank/DDBJ whole genome shotgun (WGS) entry which is preliminary data.</text>
</comment>
<evidence type="ECO:0000313" key="2">
    <source>
        <dbReference type="Proteomes" id="UP000178065"/>
    </source>
</evidence>
<gene>
    <name evidence="1" type="ORF">A2672_02050</name>
</gene>
<protein>
    <recommendedName>
        <fullName evidence="3">Elp3/MiaA/NifB-like radical SAM core domain-containing protein</fullName>
    </recommendedName>
</protein>
<dbReference type="AlphaFoldDB" id="A0A1G2QVU6"/>
<proteinExistence type="predicted"/>
<dbReference type="InterPro" id="IPR058240">
    <property type="entry name" value="rSAM_sf"/>
</dbReference>
<evidence type="ECO:0000313" key="1">
    <source>
        <dbReference type="EMBL" id="OHA64567.1"/>
    </source>
</evidence>
<accession>A0A1G2QVU6</accession>
<dbReference type="SUPFAM" id="SSF102114">
    <property type="entry name" value="Radical SAM enzymes"/>
    <property type="match status" value="1"/>
</dbReference>
<sequence length="360" mass="39901">MKIARRKTVVTIVQDPRIELLQGGRRLWPDLRDGLISTATVFVPYGCPDWGESKGERNNLCTFCALPNAVMEYRKMFYGGYPPSISDHISIFQQTLRETMGSDVPHTLMVFNAGSFLAMPSELQLALVQEIIPYLVKRVVVEARASLITPLSLAPLVEILSAHDISLTIRIGVETQDDNLRNKVLKKGHQRRQLEEAVHTIHALGVTAGGYALLNPAPGISLSWAIQEATSTIAWILNEQGADGLGMEEVYFSPACVAPGTLLHKAWLNDGFVPANLWAVLKVLKDTLPCFGGRIHLLPFQDVPPFLAIPSNHVPKGIPESLEGAAECDLEFYNLFERYRETMDPQVLVAPMCSCRPSWF</sequence>
<evidence type="ECO:0008006" key="3">
    <source>
        <dbReference type="Google" id="ProtNLM"/>
    </source>
</evidence>
<organism evidence="1 2">
    <name type="scientific">Candidatus Wildermuthbacteria bacterium RIFCSPHIGHO2_01_FULL_49_22b</name>
    <dbReference type="NCBI Taxonomy" id="1802448"/>
    <lineage>
        <taxon>Bacteria</taxon>
        <taxon>Candidatus Wildermuthiibacteriota</taxon>
    </lineage>
</organism>
<dbReference type="STRING" id="1802448.A2672_02050"/>
<dbReference type="Proteomes" id="UP000178065">
    <property type="component" value="Unassembled WGS sequence"/>
</dbReference>
<dbReference type="EMBL" id="MHTT01000032">
    <property type="protein sequence ID" value="OHA64567.1"/>
    <property type="molecule type" value="Genomic_DNA"/>
</dbReference>
<reference evidence="1 2" key="1">
    <citation type="journal article" date="2016" name="Nat. Commun.">
        <title>Thousands of microbial genomes shed light on interconnected biogeochemical processes in an aquifer system.</title>
        <authorList>
            <person name="Anantharaman K."/>
            <person name="Brown C.T."/>
            <person name="Hug L.A."/>
            <person name="Sharon I."/>
            <person name="Castelle C.J."/>
            <person name="Probst A.J."/>
            <person name="Thomas B.C."/>
            <person name="Singh A."/>
            <person name="Wilkins M.J."/>
            <person name="Karaoz U."/>
            <person name="Brodie E.L."/>
            <person name="Williams K.H."/>
            <person name="Hubbard S.S."/>
            <person name="Banfield J.F."/>
        </authorList>
    </citation>
    <scope>NUCLEOTIDE SEQUENCE [LARGE SCALE GENOMIC DNA]</scope>
</reference>